<dbReference type="EMBL" id="VIAR01000003">
    <property type="protein sequence ID" value="TQD39705.1"/>
    <property type="molecule type" value="Genomic_DNA"/>
</dbReference>
<evidence type="ECO:0000256" key="1">
    <source>
        <dbReference type="ARBA" id="ARBA00022679"/>
    </source>
</evidence>
<gene>
    <name evidence="3" type="ORF">FKR84_04210</name>
</gene>
<keyword evidence="4" id="KW-1185">Reference proteome</keyword>
<dbReference type="CDD" id="cd04301">
    <property type="entry name" value="NAT_SF"/>
    <property type="match status" value="1"/>
</dbReference>
<accession>A0A507ZY62</accession>
<dbReference type="PANTHER" id="PTHR13947:SF37">
    <property type="entry name" value="LD18367P"/>
    <property type="match status" value="1"/>
</dbReference>
<dbReference type="PROSITE" id="PS51186">
    <property type="entry name" value="GNAT"/>
    <property type="match status" value="1"/>
</dbReference>
<dbReference type="InterPro" id="IPR016181">
    <property type="entry name" value="Acyl_CoA_acyltransferase"/>
</dbReference>
<dbReference type="OrthoDB" id="1431064at2"/>
<dbReference type="SUPFAM" id="SSF55729">
    <property type="entry name" value="Acyl-CoA N-acyltransferases (Nat)"/>
    <property type="match status" value="1"/>
</dbReference>
<dbReference type="Gene3D" id="3.40.630.30">
    <property type="match status" value="1"/>
</dbReference>
<dbReference type="InterPro" id="IPR000182">
    <property type="entry name" value="GNAT_dom"/>
</dbReference>
<dbReference type="RefSeq" id="WP_141420948.1">
    <property type="nucleotide sequence ID" value="NZ_VIAR01000003.1"/>
</dbReference>
<dbReference type="PANTHER" id="PTHR13947">
    <property type="entry name" value="GNAT FAMILY N-ACETYLTRANSFERASE"/>
    <property type="match status" value="1"/>
</dbReference>
<dbReference type="GO" id="GO:0008080">
    <property type="term" value="F:N-acetyltransferase activity"/>
    <property type="evidence" value="ECO:0007669"/>
    <property type="project" value="InterPro"/>
</dbReference>
<dbReference type="InterPro" id="IPR050769">
    <property type="entry name" value="NAT_camello-type"/>
</dbReference>
<feature type="domain" description="N-acetyltransferase" evidence="2">
    <location>
        <begin position="5"/>
        <end position="154"/>
    </location>
</feature>
<evidence type="ECO:0000313" key="3">
    <source>
        <dbReference type="EMBL" id="TQD39705.1"/>
    </source>
</evidence>
<evidence type="ECO:0000313" key="4">
    <source>
        <dbReference type="Proteomes" id="UP000317169"/>
    </source>
</evidence>
<evidence type="ECO:0000259" key="2">
    <source>
        <dbReference type="PROSITE" id="PS51186"/>
    </source>
</evidence>
<sequence length="154" mass="17968">MAEMVKIIPYQDQYKADFRAINYEWLEKYFEVTALDKKFFDNPRQEIINCGGYIYLAVFDQKIIGSVALERINNKEFTLAKMGVNKNYQGKKVGQLLLEKALERAKELNLDSLVLYTNHSLVSALNLYTKYKFKFVPVNNAAFSRATVKMRLKF</sequence>
<keyword evidence="1 3" id="KW-0808">Transferase</keyword>
<protein>
    <submittedName>
        <fullName evidence="3">GNAT family N-acetyltransferase</fullName>
    </submittedName>
</protein>
<comment type="caution">
    <text evidence="3">The sequence shown here is derived from an EMBL/GenBank/DDBJ whole genome shotgun (WGS) entry which is preliminary data.</text>
</comment>
<organism evidence="3 4">
    <name type="scientific">Haloflavibacter putidus</name>
    <dbReference type="NCBI Taxonomy" id="2576776"/>
    <lineage>
        <taxon>Bacteria</taxon>
        <taxon>Pseudomonadati</taxon>
        <taxon>Bacteroidota</taxon>
        <taxon>Flavobacteriia</taxon>
        <taxon>Flavobacteriales</taxon>
        <taxon>Flavobacteriaceae</taxon>
        <taxon>Haloflavibacter</taxon>
    </lineage>
</organism>
<dbReference type="AlphaFoldDB" id="A0A507ZY62"/>
<name>A0A507ZY62_9FLAO</name>
<reference evidence="3 4" key="1">
    <citation type="submission" date="2019-06" db="EMBL/GenBank/DDBJ databases">
        <title>Flavibacter putida gen. nov., sp. nov., a novel marine bacterium of the family Flavobacteriaceae isolated from coastal seawater.</title>
        <authorList>
            <person name="Feng X."/>
        </authorList>
    </citation>
    <scope>NUCLEOTIDE SEQUENCE [LARGE SCALE GENOMIC DNA]</scope>
    <source>
        <strain evidence="3 4">PLHSN227</strain>
    </source>
</reference>
<dbReference type="Proteomes" id="UP000317169">
    <property type="component" value="Unassembled WGS sequence"/>
</dbReference>
<proteinExistence type="predicted"/>
<dbReference type="Pfam" id="PF00583">
    <property type="entry name" value="Acetyltransf_1"/>
    <property type="match status" value="1"/>
</dbReference>